<evidence type="ECO:0000313" key="4">
    <source>
        <dbReference type="EMBL" id="BCK75870.1"/>
    </source>
</evidence>
<sequence>MSDTHERPVLLDQIGGPIATVLTDYAQQVRVVEGNRDTAEPWQTAGADILLTGPSPAWAKAPSSPPASWQDGPRWVQIASAGIDSFPKWLTEGRIVTCGRGDAATPIAEYVLSALLHHERQVDVLHPVTPQQWTDVTAPFRQNPVTGTLYGRTLGLAGYGAIGRAIASRALAFGMRVRVFRRSAWTEVDDGIEPVSSLSELFHQADHLVLAMPLTSETRGVINEDILRSAKEGLHLVNVARGALVDQDALLRALDSGRPAFATLDVTTPEPLPAGHPLYTHPRVRLTPHISWVGPDVRANLVQRIRTNLSRFLRNEPLLDVIDPERGY</sequence>
<dbReference type="Gene3D" id="3.40.50.720">
    <property type="entry name" value="NAD(P)-binding Rossmann-like Domain"/>
    <property type="match status" value="2"/>
</dbReference>
<name>A0AB33IC56_ACEAC</name>
<dbReference type="GO" id="GO:0016491">
    <property type="term" value="F:oxidoreductase activity"/>
    <property type="evidence" value="ECO:0007669"/>
    <property type="project" value="UniProtKB-KW"/>
</dbReference>
<keyword evidence="2" id="KW-0520">NAD</keyword>
<dbReference type="SUPFAM" id="SSF51735">
    <property type="entry name" value="NAD(P)-binding Rossmann-fold domains"/>
    <property type="match status" value="1"/>
</dbReference>
<dbReference type="RefSeq" id="WP_010666027.1">
    <property type="nucleotide sequence ID" value="NZ_AP023410.1"/>
</dbReference>
<dbReference type="EMBL" id="AP023410">
    <property type="protein sequence ID" value="BCK76356.1"/>
    <property type="molecule type" value="Genomic_DNA"/>
</dbReference>
<protein>
    <submittedName>
        <fullName evidence="4">Dihydrofolate reductase</fullName>
    </submittedName>
</protein>
<dbReference type="InterPro" id="IPR036291">
    <property type="entry name" value="NAD(P)-bd_dom_sf"/>
</dbReference>
<keyword evidence="6" id="KW-1185">Reference proteome</keyword>
<dbReference type="PANTHER" id="PTHR43333:SF1">
    <property type="entry name" value="D-ISOMER SPECIFIC 2-HYDROXYACID DEHYDROGENASE NAD-BINDING DOMAIN-CONTAINING PROTEIN"/>
    <property type="match status" value="1"/>
</dbReference>
<dbReference type="Proteomes" id="UP000516424">
    <property type="component" value="Chromosome"/>
</dbReference>
<proteinExistence type="predicted"/>
<dbReference type="Pfam" id="PF02826">
    <property type="entry name" value="2-Hacid_dh_C"/>
    <property type="match status" value="1"/>
</dbReference>
<evidence type="ECO:0000256" key="2">
    <source>
        <dbReference type="ARBA" id="ARBA00023027"/>
    </source>
</evidence>
<dbReference type="PANTHER" id="PTHR43333">
    <property type="entry name" value="2-HACID_DH_C DOMAIN-CONTAINING PROTEIN"/>
    <property type="match status" value="1"/>
</dbReference>
<evidence type="ECO:0000256" key="1">
    <source>
        <dbReference type="ARBA" id="ARBA00023002"/>
    </source>
</evidence>
<reference evidence="4" key="2">
    <citation type="submission" date="2020-09" db="EMBL/GenBank/DDBJ databases">
        <title>Complete genome sequence of Acetobacter aceti NBRC 14818.</title>
        <authorList>
            <person name="Arai H."/>
            <person name="Sakurai K."/>
            <person name="Kameya M."/>
            <person name="Ishii M."/>
        </authorList>
    </citation>
    <scope>NUCLEOTIDE SEQUENCE</scope>
    <source>
        <strain evidence="4">NBRC 14818</strain>
    </source>
</reference>
<feature type="domain" description="D-isomer specific 2-hydroxyacid dehydrogenase NAD-binding" evidence="3">
    <location>
        <begin position="131"/>
        <end position="291"/>
    </location>
</feature>
<dbReference type="EMBL" id="AP023410">
    <property type="protein sequence ID" value="BCK75870.1"/>
    <property type="molecule type" value="Genomic_DNA"/>
</dbReference>
<dbReference type="GO" id="GO:0051287">
    <property type="term" value="F:NAD binding"/>
    <property type="evidence" value="ECO:0007669"/>
    <property type="project" value="InterPro"/>
</dbReference>
<evidence type="ECO:0000313" key="6">
    <source>
        <dbReference type="Proteomes" id="UP000516424"/>
    </source>
</evidence>
<dbReference type="AlphaFoldDB" id="A0AB33IC56"/>
<keyword evidence="1" id="KW-0560">Oxidoreductase</keyword>
<evidence type="ECO:0000259" key="3">
    <source>
        <dbReference type="Pfam" id="PF02826"/>
    </source>
</evidence>
<evidence type="ECO:0000313" key="5">
    <source>
        <dbReference type="EMBL" id="BCK76356.1"/>
    </source>
</evidence>
<organism evidence="4 6">
    <name type="scientific">Acetobacter aceti NBRC 14818</name>
    <dbReference type="NCBI Taxonomy" id="887700"/>
    <lineage>
        <taxon>Bacteria</taxon>
        <taxon>Pseudomonadati</taxon>
        <taxon>Pseudomonadota</taxon>
        <taxon>Alphaproteobacteria</taxon>
        <taxon>Acetobacterales</taxon>
        <taxon>Acetobacteraceae</taxon>
        <taxon>Acetobacter</taxon>
        <taxon>Acetobacter subgen. Acetobacter</taxon>
    </lineage>
</organism>
<accession>A0AB33IC56</accession>
<dbReference type="InterPro" id="IPR006140">
    <property type="entry name" value="D-isomer_DH_NAD-bd"/>
</dbReference>
<reference evidence="4 6" key="1">
    <citation type="journal article" date="2011" name="Microbiology">
        <title>Transcriptome response to different carbon sources in Acetobacter aceti.</title>
        <authorList>
            <person name="Sakurai K."/>
            <person name="Arai H."/>
            <person name="Ishii M."/>
            <person name="Igarashi Y."/>
        </authorList>
    </citation>
    <scope>NUCLEOTIDE SEQUENCE [LARGE SCALE GENOMIC DNA]</scope>
    <source>
        <strain evidence="4 6">NBRC 14818</strain>
    </source>
</reference>
<gene>
    <name evidence="4" type="ORF">EMQ_1476</name>
    <name evidence="5" type="ORF">EMQ_1962</name>
</gene>